<dbReference type="EMBL" id="WKJH01000005">
    <property type="protein sequence ID" value="MRX64262.1"/>
    <property type="molecule type" value="Genomic_DNA"/>
</dbReference>
<reference evidence="4 5" key="1">
    <citation type="submission" date="2019-11" db="EMBL/GenBank/DDBJ databases">
        <title>Maribacter lutea sp. nov., a marine bacterium isolated from intertidal sand.</title>
        <authorList>
            <person name="Liu A."/>
        </authorList>
    </citation>
    <scope>NUCLEOTIDE SEQUENCE [LARGE SCALE GENOMIC DNA]</scope>
    <source>
        <strain evidence="4 5">RZ05</strain>
    </source>
</reference>
<name>A0A6I2MMQ0_9FLAO</name>
<keyword evidence="2" id="KW-1133">Transmembrane helix</keyword>
<keyword evidence="2" id="KW-0472">Membrane</keyword>
<proteinExistence type="predicted"/>
<keyword evidence="5" id="KW-1185">Reference proteome</keyword>
<sequence length="504" mass="55598">MSKKKLDKLFQEKFSEFSDVPTEKVWKSIEASLNKKKKNRKVIPIWWKLGGIAAVMAIGIYLTIPFNNDATGTDNIITDVENKKDKIEDDRSPIVNTPKIVEETNTEDVKNNTTERATQPDNPSHILNSKTTLENEEVMVENNRTNRALQTEESTNVQIATNTKTYKNKVSDDSNRNFIKNDSVSDKAIAQQATPHDHSGKNQALALKRDGDNHIEDGTKPNEEAIAEVKKEDAFKENVENTKKSIFDEIEEKEVEVAEVQGSRWSAGPNIAPVYFDAIGSGSPVHSIFVPNSKSGDVNLSYGIAVAYEVSTKLSIKTGINKVEYGYNTNDIEFSSSLDGFGNGQIANIDYSSASKNIRVESNVSNASSFTGKTALDAAAKTPILTGVMAQQFGYLEVPLELNYALIDKKFGVDLVGGLSSLFLIDNSVSLTSGELTTEMGEANNINSINFSTNIGFGFNYKFTPKVQLNVEPIFKYQLNTFSDTSGDFRPFSIGVYSGLNFKF</sequence>
<feature type="transmembrane region" description="Helical" evidence="2">
    <location>
        <begin position="45"/>
        <end position="64"/>
    </location>
</feature>
<evidence type="ECO:0000313" key="4">
    <source>
        <dbReference type="EMBL" id="MRX64262.1"/>
    </source>
</evidence>
<evidence type="ECO:0000256" key="2">
    <source>
        <dbReference type="SAM" id="Phobius"/>
    </source>
</evidence>
<gene>
    <name evidence="4" type="ORF">GJ691_08770</name>
</gene>
<accession>A0A6I2MMQ0</accession>
<dbReference type="Pfam" id="PF13568">
    <property type="entry name" value="OMP_b-brl_2"/>
    <property type="match status" value="1"/>
</dbReference>
<evidence type="ECO:0000259" key="3">
    <source>
        <dbReference type="Pfam" id="PF13568"/>
    </source>
</evidence>
<dbReference type="RefSeq" id="WP_154365934.1">
    <property type="nucleotide sequence ID" value="NZ_WKJH01000005.1"/>
</dbReference>
<feature type="region of interest" description="Disordered" evidence="1">
    <location>
        <begin position="105"/>
        <end position="127"/>
    </location>
</feature>
<dbReference type="InterPro" id="IPR025665">
    <property type="entry name" value="Beta-barrel_OMP_2"/>
</dbReference>
<organism evidence="4 5">
    <name type="scientific">Maribacter luteus</name>
    <dbReference type="NCBI Taxonomy" id="2594478"/>
    <lineage>
        <taxon>Bacteria</taxon>
        <taxon>Pseudomonadati</taxon>
        <taxon>Bacteroidota</taxon>
        <taxon>Flavobacteriia</taxon>
        <taxon>Flavobacteriales</taxon>
        <taxon>Flavobacteriaceae</taxon>
        <taxon>Maribacter</taxon>
    </lineage>
</organism>
<dbReference type="Proteomes" id="UP000443153">
    <property type="component" value="Unassembled WGS sequence"/>
</dbReference>
<evidence type="ECO:0000313" key="5">
    <source>
        <dbReference type="Proteomes" id="UP000443153"/>
    </source>
</evidence>
<dbReference type="OrthoDB" id="1113942at2"/>
<feature type="domain" description="Outer membrane protein beta-barrel" evidence="3">
    <location>
        <begin position="290"/>
        <end position="466"/>
    </location>
</feature>
<keyword evidence="2" id="KW-0812">Transmembrane</keyword>
<comment type="caution">
    <text evidence="4">The sequence shown here is derived from an EMBL/GenBank/DDBJ whole genome shotgun (WGS) entry which is preliminary data.</text>
</comment>
<protein>
    <submittedName>
        <fullName evidence="4">Outer membrane beta-barrel protein</fullName>
    </submittedName>
</protein>
<evidence type="ECO:0000256" key="1">
    <source>
        <dbReference type="SAM" id="MobiDB-lite"/>
    </source>
</evidence>
<feature type="compositionally biased region" description="Polar residues" evidence="1">
    <location>
        <begin position="111"/>
        <end position="127"/>
    </location>
</feature>
<dbReference type="AlphaFoldDB" id="A0A6I2MMQ0"/>